<proteinExistence type="inferred from homology"/>
<dbReference type="AlphaFoldDB" id="A0A1I8B958"/>
<keyword evidence="6" id="KW-0449">Lipoprotein</keyword>
<evidence type="ECO:0000256" key="2">
    <source>
        <dbReference type="ARBA" id="ARBA00010235"/>
    </source>
</evidence>
<evidence type="ECO:0000256" key="1">
    <source>
        <dbReference type="ARBA" id="ARBA00004122"/>
    </source>
</evidence>
<accession>A0A1I8B958</accession>
<dbReference type="GO" id="GO:0099078">
    <property type="term" value="C:BORC complex"/>
    <property type="evidence" value="ECO:0007669"/>
    <property type="project" value="TreeGrafter"/>
</dbReference>
<evidence type="ECO:0000256" key="5">
    <source>
        <dbReference type="ARBA" id="ARBA00023228"/>
    </source>
</evidence>
<comment type="subcellular location">
    <subcellularLocation>
        <location evidence="1">Lysosome membrane</location>
        <topology evidence="1">Lipid-anchor</topology>
        <orientation evidence="1">Cytoplasmic side</orientation>
    </subcellularLocation>
</comment>
<dbReference type="GO" id="GO:0032418">
    <property type="term" value="P:lysosome localization"/>
    <property type="evidence" value="ECO:0007669"/>
    <property type="project" value="InterPro"/>
</dbReference>
<dbReference type="GO" id="GO:1903744">
    <property type="term" value="P:positive regulation of anterograde synaptic vesicle transport"/>
    <property type="evidence" value="ECO:0007669"/>
    <property type="project" value="TreeGrafter"/>
</dbReference>
<dbReference type="OMA" id="EGRPHDP"/>
<dbReference type="WBParaSite" id="MhA1_Contig1679.frz3.gene5">
    <property type="protein sequence ID" value="MhA1_Contig1679.frz3.gene5"/>
    <property type="gene ID" value="MhA1_Contig1679.frz3.gene5"/>
</dbReference>
<evidence type="ECO:0000256" key="6">
    <source>
        <dbReference type="ARBA" id="ARBA00023288"/>
    </source>
</evidence>
<name>A0A1I8B958_MELHA</name>
<dbReference type="GO" id="GO:0030672">
    <property type="term" value="C:synaptic vesicle membrane"/>
    <property type="evidence" value="ECO:0007669"/>
    <property type="project" value="TreeGrafter"/>
</dbReference>
<reference evidence="9" key="1">
    <citation type="submission" date="2016-11" db="UniProtKB">
        <authorList>
            <consortium name="WormBaseParasite"/>
        </authorList>
    </citation>
    <scope>IDENTIFICATION</scope>
</reference>
<dbReference type="CDD" id="cd22789">
    <property type="entry name" value="BORCS5-like"/>
    <property type="match status" value="1"/>
</dbReference>
<dbReference type="Proteomes" id="UP000095281">
    <property type="component" value="Unplaced"/>
</dbReference>
<evidence type="ECO:0000256" key="3">
    <source>
        <dbReference type="ARBA" id="ARBA00022300"/>
    </source>
</evidence>
<protein>
    <recommendedName>
        <fullName evidence="3">BLOC-1-related complex subunit 5</fullName>
    </recommendedName>
</protein>
<keyword evidence="4" id="KW-0472">Membrane</keyword>
<feature type="region of interest" description="Disordered" evidence="7">
    <location>
        <begin position="1"/>
        <end position="23"/>
    </location>
</feature>
<dbReference type="Pfam" id="PF10158">
    <property type="entry name" value="LOH1CR12"/>
    <property type="match status" value="1"/>
</dbReference>
<evidence type="ECO:0000313" key="9">
    <source>
        <dbReference type="WBParaSite" id="MhA1_Contig1679.frz3.gene5"/>
    </source>
</evidence>
<dbReference type="PANTHER" id="PTHR31634">
    <property type="entry name" value="BLOC-1-RELATED COMPLEX SUBUNIT 5"/>
    <property type="match status" value="1"/>
</dbReference>
<evidence type="ECO:0000256" key="7">
    <source>
        <dbReference type="SAM" id="MobiDB-lite"/>
    </source>
</evidence>
<dbReference type="GO" id="GO:0072384">
    <property type="term" value="P:organelle transport along microtubule"/>
    <property type="evidence" value="ECO:0007669"/>
    <property type="project" value="TreeGrafter"/>
</dbReference>
<organism evidence="8 9">
    <name type="scientific">Meloidogyne hapla</name>
    <name type="common">Root-knot nematode worm</name>
    <dbReference type="NCBI Taxonomy" id="6305"/>
    <lineage>
        <taxon>Eukaryota</taxon>
        <taxon>Metazoa</taxon>
        <taxon>Ecdysozoa</taxon>
        <taxon>Nematoda</taxon>
        <taxon>Chromadorea</taxon>
        <taxon>Rhabditida</taxon>
        <taxon>Tylenchina</taxon>
        <taxon>Tylenchomorpha</taxon>
        <taxon>Tylenchoidea</taxon>
        <taxon>Meloidogynidae</taxon>
        <taxon>Meloidogyninae</taxon>
        <taxon>Meloidogyne</taxon>
    </lineage>
</organism>
<comment type="similarity">
    <text evidence="2">Belongs to the BORCS5 family.</text>
</comment>
<dbReference type="InterPro" id="IPR018780">
    <property type="entry name" value="TBORCS5"/>
</dbReference>
<dbReference type="GO" id="GO:0098574">
    <property type="term" value="C:cytoplasmic side of lysosomal membrane"/>
    <property type="evidence" value="ECO:0007669"/>
    <property type="project" value="TreeGrafter"/>
</dbReference>
<keyword evidence="5" id="KW-0458">Lysosome</keyword>
<evidence type="ECO:0000256" key="4">
    <source>
        <dbReference type="ARBA" id="ARBA00023136"/>
    </source>
</evidence>
<feature type="compositionally biased region" description="Low complexity" evidence="7">
    <location>
        <begin position="1"/>
        <end position="15"/>
    </location>
</feature>
<sequence>MGNDQSGGRSRSQGSKELNSPTISMGVPASFSFLARKRNSTKSLLSSSIVVVNDGASTSASIGDVNAELDLRRIKEIPHFLPLMQGVLPGYRDLPEILLKIDPRPIYRFLQRLQQHFRECTETVTTEQGRIFAHIVEIDQLALSLVKKSTNCNKKLDILGNELKKVVVISEQLDTAHVLFKELSRCAESLNQLLPIEEQLSPLSIAFIPILEQKRKVGKNSQTNNELGWTKDDEGRSFLAGRVSECRVVDSDCFLNE</sequence>
<keyword evidence="8" id="KW-1185">Reference proteome</keyword>
<dbReference type="PANTHER" id="PTHR31634:SF2">
    <property type="entry name" value="BLOC-1-RELATED COMPLEX SUBUNIT 5"/>
    <property type="match status" value="1"/>
</dbReference>
<evidence type="ECO:0000313" key="8">
    <source>
        <dbReference type="Proteomes" id="UP000095281"/>
    </source>
</evidence>